<protein>
    <recommendedName>
        <fullName evidence="6 7">Large ribosomal subunit protein bL9</fullName>
    </recommendedName>
</protein>
<dbReference type="InterPro" id="IPR036791">
    <property type="entry name" value="Ribosomal_bL9_C_sf"/>
</dbReference>
<proteinExistence type="inferred from homology"/>
<dbReference type="SUPFAM" id="SSF55658">
    <property type="entry name" value="L9 N-domain-like"/>
    <property type="match status" value="1"/>
</dbReference>
<evidence type="ECO:0000256" key="1">
    <source>
        <dbReference type="ARBA" id="ARBA00010605"/>
    </source>
</evidence>
<dbReference type="GO" id="GO:0006412">
    <property type="term" value="P:translation"/>
    <property type="evidence" value="ECO:0007669"/>
    <property type="project" value="UniProtKB-UniRule"/>
</dbReference>
<dbReference type="InterPro" id="IPR020069">
    <property type="entry name" value="Ribosomal_bL9_C"/>
</dbReference>
<feature type="domain" description="Ribosomal protein L9" evidence="9">
    <location>
        <begin position="13"/>
        <end position="40"/>
    </location>
</feature>
<dbReference type="GO" id="GO:0003735">
    <property type="term" value="F:structural constituent of ribosome"/>
    <property type="evidence" value="ECO:0007669"/>
    <property type="project" value="InterPro"/>
</dbReference>
<evidence type="ECO:0000256" key="5">
    <source>
        <dbReference type="ARBA" id="ARBA00023274"/>
    </source>
</evidence>
<dbReference type="InterPro" id="IPR020070">
    <property type="entry name" value="Ribosomal_bL9_N"/>
</dbReference>
<dbReference type="GO" id="GO:0019843">
    <property type="term" value="F:rRNA binding"/>
    <property type="evidence" value="ECO:0007669"/>
    <property type="project" value="UniProtKB-UniRule"/>
</dbReference>
<dbReference type="InterPro" id="IPR000244">
    <property type="entry name" value="Ribosomal_bL9"/>
</dbReference>
<dbReference type="Gene3D" id="3.40.5.10">
    <property type="entry name" value="Ribosomal protein L9, N-terminal domain"/>
    <property type="match status" value="1"/>
</dbReference>
<dbReference type="NCBIfam" id="TIGR00158">
    <property type="entry name" value="L9"/>
    <property type="match status" value="1"/>
</dbReference>
<dbReference type="GO" id="GO:1990904">
    <property type="term" value="C:ribonucleoprotein complex"/>
    <property type="evidence" value="ECO:0007669"/>
    <property type="project" value="UniProtKB-KW"/>
</dbReference>
<dbReference type="SUPFAM" id="SSF55653">
    <property type="entry name" value="Ribosomal protein L9 C-domain"/>
    <property type="match status" value="1"/>
</dbReference>
<dbReference type="GO" id="GO:0005840">
    <property type="term" value="C:ribosome"/>
    <property type="evidence" value="ECO:0007669"/>
    <property type="project" value="UniProtKB-KW"/>
</dbReference>
<dbReference type="Proteomes" id="UP000178187">
    <property type="component" value="Unassembled WGS sequence"/>
</dbReference>
<reference evidence="10 11" key="1">
    <citation type="journal article" date="2016" name="Nat. Commun.">
        <title>Thousands of microbial genomes shed light on interconnected biogeochemical processes in an aquifer system.</title>
        <authorList>
            <person name="Anantharaman K."/>
            <person name="Brown C.T."/>
            <person name="Hug L.A."/>
            <person name="Sharon I."/>
            <person name="Castelle C.J."/>
            <person name="Probst A.J."/>
            <person name="Thomas B.C."/>
            <person name="Singh A."/>
            <person name="Wilkins M.J."/>
            <person name="Karaoz U."/>
            <person name="Brodie E.L."/>
            <person name="Williams K.H."/>
            <person name="Hubbard S.S."/>
            <person name="Banfield J.F."/>
        </authorList>
    </citation>
    <scope>NUCLEOTIDE SEQUENCE [LARGE SCALE GENOMIC DNA]</scope>
</reference>
<evidence type="ECO:0000256" key="7">
    <source>
        <dbReference type="HAMAP-Rule" id="MF_00503"/>
    </source>
</evidence>
<comment type="similarity">
    <text evidence="1 7">Belongs to the bacterial ribosomal protein bL9 family.</text>
</comment>
<evidence type="ECO:0000256" key="8">
    <source>
        <dbReference type="SAM" id="Coils"/>
    </source>
</evidence>
<gene>
    <name evidence="7" type="primary">rplI</name>
    <name evidence="10" type="ORF">A3G33_03790</name>
</gene>
<keyword evidence="3 7" id="KW-0694">RNA-binding</keyword>
<sequence length="147" mass="16718">MEVILTQDIDRLGKAGERVKAKDGYCRNYLIPNRLAVSVTQGGIRFLEAKKRRAEEKRIQEKQQAEQIATKLEQSTCVIKAKVGAEGKLFGSVTRQHVYEELQQLGFDIDKKKIELVEVIHKVGEYSVPVRLHFEVKAQLKVIVTEA</sequence>
<accession>A0A1G1KSI7</accession>
<keyword evidence="4 7" id="KW-0689">Ribosomal protein</keyword>
<dbReference type="EMBL" id="MHFR01000056">
    <property type="protein sequence ID" value="OGW95903.1"/>
    <property type="molecule type" value="Genomic_DNA"/>
</dbReference>
<dbReference type="Pfam" id="PF01281">
    <property type="entry name" value="Ribosomal_L9_N"/>
    <property type="match status" value="1"/>
</dbReference>
<keyword evidence="2 7" id="KW-0699">rRNA-binding</keyword>
<organism evidence="10 11">
    <name type="scientific">Candidatus Danuiimicrobium aquiferis</name>
    <dbReference type="NCBI Taxonomy" id="1801832"/>
    <lineage>
        <taxon>Bacteria</taxon>
        <taxon>Pseudomonadati</taxon>
        <taxon>Candidatus Omnitrophota</taxon>
        <taxon>Candidatus Danuiimicrobium</taxon>
    </lineage>
</organism>
<feature type="coiled-coil region" evidence="8">
    <location>
        <begin position="44"/>
        <end position="71"/>
    </location>
</feature>
<evidence type="ECO:0000313" key="11">
    <source>
        <dbReference type="Proteomes" id="UP000178187"/>
    </source>
</evidence>
<dbReference type="InterPro" id="IPR020594">
    <property type="entry name" value="Ribosomal_bL9_bac/chp"/>
</dbReference>
<dbReference type="Gene3D" id="3.10.430.100">
    <property type="entry name" value="Ribosomal protein L9, C-terminal domain"/>
    <property type="match status" value="1"/>
</dbReference>
<dbReference type="AlphaFoldDB" id="A0A1G1KSI7"/>
<dbReference type="Pfam" id="PF03948">
    <property type="entry name" value="Ribosomal_L9_C"/>
    <property type="match status" value="1"/>
</dbReference>
<evidence type="ECO:0000256" key="4">
    <source>
        <dbReference type="ARBA" id="ARBA00022980"/>
    </source>
</evidence>
<comment type="caution">
    <text evidence="10">The sequence shown here is derived from an EMBL/GenBank/DDBJ whole genome shotgun (WGS) entry which is preliminary data.</text>
</comment>
<keyword evidence="8" id="KW-0175">Coiled coil</keyword>
<dbReference type="HAMAP" id="MF_00503">
    <property type="entry name" value="Ribosomal_bL9"/>
    <property type="match status" value="1"/>
</dbReference>
<dbReference type="PANTHER" id="PTHR21368">
    <property type="entry name" value="50S RIBOSOMAL PROTEIN L9"/>
    <property type="match status" value="1"/>
</dbReference>
<evidence type="ECO:0000259" key="9">
    <source>
        <dbReference type="PROSITE" id="PS00651"/>
    </source>
</evidence>
<dbReference type="InterPro" id="IPR036935">
    <property type="entry name" value="Ribosomal_bL9_N_sf"/>
</dbReference>
<keyword evidence="5 7" id="KW-0687">Ribonucleoprotein</keyword>
<name>A0A1G1KSI7_9BACT</name>
<comment type="function">
    <text evidence="7">Binds to the 23S rRNA.</text>
</comment>
<evidence type="ECO:0000256" key="6">
    <source>
        <dbReference type="ARBA" id="ARBA00035292"/>
    </source>
</evidence>
<evidence type="ECO:0000313" key="10">
    <source>
        <dbReference type="EMBL" id="OGW95903.1"/>
    </source>
</evidence>
<evidence type="ECO:0000256" key="3">
    <source>
        <dbReference type="ARBA" id="ARBA00022884"/>
    </source>
</evidence>
<dbReference type="InterPro" id="IPR009027">
    <property type="entry name" value="Ribosomal_bL9/RNase_H1_N"/>
</dbReference>
<evidence type="ECO:0000256" key="2">
    <source>
        <dbReference type="ARBA" id="ARBA00022730"/>
    </source>
</evidence>
<dbReference type="PROSITE" id="PS00651">
    <property type="entry name" value="RIBOSOMAL_L9"/>
    <property type="match status" value="1"/>
</dbReference>